<dbReference type="InterPro" id="IPR027443">
    <property type="entry name" value="IPNS-like_sf"/>
</dbReference>
<evidence type="ECO:0000259" key="8">
    <source>
        <dbReference type="Pfam" id="PF05118"/>
    </source>
</evidence>
<dbReference type="Gene3D" id="3.40.50.300">
    <property type="entry name" value="P-loop containing nucleotide triphosphate hydrolases"/>
    <property type="match status" value="1"/>
</dbReference>
<proteinExistence type="inferred from homology"/>
<keyword evidence="10" id="KW-1185">Reference proteome</keyword>
<feature type="compositionally biased region" description="Polar residues" evidence="6">
    <location>
        <begin position="108"/>
        <end position="125"/>
    </location>
</feature>
<keyword evidence="3" id="KW-0325">Glycoprotein</keyword>
<sequence>MGATPPEEIAKQHLAAVSLIESHMPCSPRINHGAVPLYWKTKPTCPHLNVETCDKDPDTASVEVSGVAHDSNDANPNSPPWKYPEWCISSLGQVDVTSINQDDAKPANVTSKSIKSTPKQFSPTNLWDEDNASRNNVRITRPSHDAWGIKKIMLVFCDDFLNTIYTLPWYQTGGLNNKTSTKSVTIGEKMHKAIQPILDVLQIQQSQMVRCLLAALPPGVTIPVHHDTGEWVKYTHRVHVPIIVPDPTKVLFRCGPTEQSMERVDCSPGHVFEMNNQAKHAVTNGGEDFRVHLILDYVEPSFFEMREAQNCPVQRVNLAPGEIITQTRRSIDRALEAGSRDQPSFLILGAQKAGTTSLYEYMTQHPWVVKAKRRETHCLDWRWNDALKSTEDRRAHCLEFYHAKAMRPYPSLRTGDSTPSYLLDYYRVIPRLKECFAHGPQLIILVRDPIKRAASHYAMVTSSDGSPEQMKARGMEWREKSFQEVLEQDIKNMKEDGLLPYWDMESKTVNSEIFDTFINSREEDEAWERYVRTRVPLNTGSYSPLARGMYALQCRQWFRSFSKDKFLVMKLEDMSSREKGVQWVVNKTMEHLGVPQFEVPDVDKKNAREYVDPLEEKEELKGWLKRFFAPHNERFGKMIVEELGYDRDDWTDLWI</sequence>
<dbReference type="Proteomes" id="UP001516023">
    <property type="component" value="Unassembled WGS sequence"/>
</dbReference>
<dbReference type="GO" id="GO:0016740">
    <property type="term" value="F:transferase activity"/>
    <property type="evidence" value="ECO:0007669"/>
    <property type="project" value="UniProtKB-KW"/>
</dbReference>
<dbReference type="InterPro" id="IPR027417">
    <property type="entry name" value="P-loop_NTPase"/>
</dbReference>
<gene>
    <name evidence="9" type="ORF">HJC23_013952</name>
</gene>
<dbReference type="InterPro" id="IPR000863">
    <property type="entry name" value="Sulfotransferase_dom"/>
</dbReference>
<keyword evidence="2" id="KW-0808">Transferase</keyword>
<dbReference type="Pfam" id="PF05118">
    <property type="entry name" value="Asp_Arg_Hydrox"/>
    <property type="match status" value="1"/>
</dbReference>
<evidence type="ECO:0000256" key="3">
    <source>
        <dbReference type="ARBA" id="ARBA00023180"/>
    </source>
</evidence>
<dbReference type="InterPro" id="IPR037359">
    <property type="entry name" value="NST/OST"/>
</dbReference>
<evidence type="ECO:0000313" key="10">
    <source>
        <dbReference type="Proteomes" id="UP001516023"/>
    </source>
</evidence>
<feature type="region of interest" description="Disordered" evidence="6">
    <location>
        <begin position="107"/>
        <end position="128"/>
    </location>
</feature>
<dbReference type="Gene3D" id="2.60.120.330">
    <property type="entry name" value="B-lactam Antibiotic, Isopenicillin N Synthase, Chain"/>
    <property type="match status" value="1"/>
</dbReference>
<dbReference type="AlphaFoldDB" id="A0ABD3Q3E1"/>
<feature type="binding site" evidence="5">
    <location>
        <position position="455"/>
    </location>
    <ligand>
        <name>3'-phosphoadenylyl sulfate</name>
        <dbReference type="ChEBI" id="CHEBI:58339"/>
    </ligand>
</feature>
<feature type="binding site" evidence="5">
    <location>
        <position position="447"/>
    </location>
    <ligand>
        <name>3'-phosphoadenylyl sulfate</name>
        <dbReference type="ChEBI" id="CHEBI:58339"/>
    </ligand>
</feature>
<name>A0ABD3Q3E1_9STRA</name>
<protein>
    <recommendedName>
        <fullName evidence="11">Aspartyl/asparaginy/proline hydroxylase domain-containing protein</fullName>
    </recommendedName>
</protein>
<feature type="domain" description="Sulfotransferase" evidence="7">
    <location>
        <begin position="343"/>
        <end position="595"/>
    </location>
</feature>
<reference evidence="9 10" key="1">
    <citation type="journal article" date="2020" name="G3 (Bethesda)">
        <title>Improved Reference Genome for Cyclotella cryptica CCMP332, a Model for Cell Wall Morphogenesis, Salinity Adaptation, and Lipid Production in Diatoms (Bacillariophyta).</title>
        <authorList>
            <person name="Roberts W.R."/>
            <person name="Downey K.M."/>
            <person name="Ruck E.C."/>
            <person name="Traller J.C."/>
            <person name="Alverson A.J."/>
        </authorList>
    </citation>
    <scope>NUCLEOTIDE SEQUENCE [LARGE SCALE GENOMIC DNA]</scope>
    <source>
        <strain evidence="9 10">CCMP332</strain>
    </source>
</reference>
<feature type="domain" description="Aspartyl/asparaginy/proline hydroxylase" evidence="8">
    <location>
        <begin position="203"/>
        <end position="300"/>
    </location>
</feature>
<evidence type="ECO:0000259" key="7">
    <source>
        <dbReference type="Pfam" id="PF00685"/>
    </source>
</evidence>
<evidence type="ECO:0000256" key="5">
    <source>
        <dbReference type="PIRSR" id="PIRSR637359-2"/>
    </source>
</evidence>
<comment type="caution">
    <text evidence="9">The sequence shown here is derived from an EMBL/GenBank/DDBJ whole genome shotgun (WGS) entry which is preliminary data.</text>
</comment>
<dbReference type="PANTHER" id="PTHR10605">
    <property type="entry name" value="HEPARAN SULFATE SULFOTRANSFERASE"/>
    <property type="match status" value="1"/>
</dbReference>
<dbReference type="SUPFAM" id="SSF51197">
    <property type="entry name" value="Clavaminate synthase-like"/>
    <property type="match status" value="1"/>
</dbReference>
<evidence type="ECO:0000256" key="2">
    <source>
        <dbReference type="ARBA" id="ARBA00022679"/>
    </source>
</evidence>
<feature type="active site" description="For sulfotransferase activity" evidence="4">
    <location>
        <position position="352"/>
    </location>
</feature>
<dbReference type="InterPro" id="IPR007803">
    <property type="entry name" value="Asp/Arg/Pro-Hydrxlase"/>
</dbReference>
<dbReference type="Pfam" id="PF00685">
    <property type="entry name" value="Sulfotransfer_1"/>
    <property type="match status" value="1"/>
</dbReference>
<evidence type="ECO:0000256" key="1">
    <source>
        <dbReference type="ARBA" id="ARBA00007730"/>
    </source>
</evidence>
<accession>A0ABD3Q3E1</accession>
<evidence type="ECO:0000313" key="9">
    <source>
        <dbReference type="EMBL" id="KAL3794479.1"/>
    </source>
</evidence>
<evidence type="ECO:0000256" key="4">
    <source>
        <dbReference type="PIRSR" id="PIRSR637359-1"/>
    </source>
</evidence>
<dbReference type="EMBL" id="JABMIG020000080">
    <property type="protein sequence ID" value="KAL3794479.1"/>
    <property type="molecule type" value="Genomic_DNA"/>
</dbReference>
<comment type="similarity">
    <text evidence="1">Belongs to the aspartyl/asparaginyl beta-hydroxylase family.</text>
</comment>
<evidence type="ECO:0000256" key="6">
    <source>
        <dbReference type="SAM" id="MobiDB-lite"/>
    </source>
</evidence>
<organism evidence="9 10">
    <name type="scientific">Cyclotella cryptica</name>
    <dbReference type="NCBI Taxonomy" id="29204"/>
    <lineage>
        <taxon>Eukaryota</taxon>
        <taxon>Sar</taxon>
        <taxon>Stramenopiles</taxon>
        <taxon>Ochrophyta</taxon>
        <taxon>Bacillariophyta</taxon>
        <taxon>Coscinodiscophyceae</taxon>
        <taxon>Thalassiosirophycidae</taxon>
        <taxon>Stephanodiscales</taxon>
        <taxon>Stephanodiscaceae</taxon>
        <taxon>Cyclotella</taxon>
    </lineage>
</organism>
<dbReference type="SUPFAM" id="SSF52540">
    <property type="entry name" value="P-loop containing nucleoside triphosphate hydrolases"/>
    <property type="match status" value="1"/>
</dbReference>
<dbReference type="PANTHER" id="PTHR10605:SF56">
    <property type="entry name" value="BIFUNCTIONAL HEPARAN SULFATE N-DEACETYLASE_N-SULFOTRANSFERASE"/>
    <property type="match status" value="1"/>
</dbReference>
<evidence type="ECO:0008006" key="11">
    <source>
        <dbReference type="Google" id="ProtNLM"/>
    </source>
</evidence>